<reference evidence="1 3" key="1">
    <citation type="submission" date="2024-02" db="EMBL/GenBank/DDBJ databases">
        <authorList>
            <person name="Chen Y."/>
            <person name="Shah S."/>
            <person name="Dougan E. K."/>
            <person name="Thang M."/>
            <person name="Chan C."/>
        </authorList>
    </citation>
    <scope>NUCLEOTIDE SEQUENCE [LARGE SCALE GENOMIC DNA]</scope>
</reference>
<comment type="caution">
    <text evidence="1">The sequence shown here is derived from an EMBL/GenBank/DDBJ whole genome shotgun (WGS) entry which is preliminary data.</text>
</comment>
<proteinExistence type="predicted"/>
<keyword evidence="3" id="KW-1185">Reference proteome</keyword>
<evidence type="ECO:0000313" key="2">
    <source>
        <dbReference type="EMBL" id="CAK9053473.1"/>
    </source>
</evidence>
<sequence>MASPVVEMWAASETLMGLAATGRLAVTPNEKLTRDDLVLNEEVLTPLLKHLGVRVTLSQIQEHVDLFLHYARPKGKAALPRKVAKLQAWKLKRLISVFSRLAKRGHYPRDKAIRRMFKDSNIPLPSDPRHFH</sequence>
<gene>
    <name evidence="1" type="ORF">SCF082_LOCUS28298</name>
    <name evidence="2" type="ORF">SCF082_LOCUS29118</name>
</gene>
<dbReference type="EMBL" id="CAXAMM010022224">
    <property type="protein sequence ID" value="CAK9051560.1"/>
    <property type="molecule type" value="Genomic_DNA"/>
</dbReference>
<evidence type="ECO:0000313" key="3">
    <source>
        <dbReference type="Proteomes" id="UP001642464"/>
    </source>
</evidence>
<protein>
    <submittedName>
        <fullName evidence="1">Uncharacterized protein</fullName>
    </submittedName>
</protein>
<dbReference type="EMBL" id="CAXAMM010023335">
    <property type="protein sequence ID" value="CAK9053473.1"/>
    <property type="molecule type" value="Genomic_DNA"/>
</dbReference>
<dbReference type="Proteomes" id="UP001642464">
    <property type="component" value="Unassembled WGS sequence"/>
</dbReference>
<evidence type="ECO:0000313" key="1">
    <source>
        <dbReference type="EMBL" id="CAK9051560.1"/>
    </source>
</evidence>
<accession>A0ABP0MN72</accession>
<name>A0ABP0MN72_9DINO</name>
<organism evidence="1 3">
    <name type="scientific">Durusdinium trenchii</name>
    <dbReference type="NCBI Taxonomy" id="1381693"/>
    <lineage>
        <taxon>Eukaryota</taxon>
        <taxon>Sar</taxon>
        <taxon>Alveolata</taxon>
        <taxon>Dinophyceae</taxon>
        <taxon>Suessiales</taxon>
        <taxon>Symbiodiniaceae</taxon>
        <taxon>Durusdinium</taxon>
    </lineage>
</organism>